<comment type="caution">
    <text evidence="2">The sequence shown here is derived from an EMBL/GenBank/DDBJ whole genome shotgun (WGS) entry which is preliminary data.</text>
</comment>
<name>A0A080ZVN6_PHYNI</name>
<dbReference type="Proteomes" id="UP000028582">
    <property type="component" value="Unassembled WGS sequence"/>
</dbReference>
<sequence length="129" mass="14918">MRVNYVLLANLAYLLARANSKLIPAGSVVTKKIVFTSPDTTEAIEGVYLQHGKNTYVIIRLSGVEDLSTKITTEDYSASHDKEERRARVNADTMAKLKQQLPGEHYSWWNYFLRKLFNKMTPEQYRFDK</sequence>
<evidence type="ECO:0008006" key="4">
    <source>
        <dbReference type="Google" id="ProtNLM"/>
    </source>
</evidence>
<protein>
    <recommendedName>
        <fullName evidence="4">RxLR effector protein</fullName>
    </recommendedName>
</protein>
<reference evidence="2 3" key="1">
    <citation type="submission" date="2013-11" db="EMBL/GenBank/DDBJ databases">
        <title>The Genome Sequence of Phytophthora parasitica P1976.</title>
        <authorList>
            <consortium name="The Broad Institute Genomics Platform"/>
            <person name="Russ C."/>
            <person name="Tyler B."/>
            <person name="Panabieres F."/>
            <person name="Shan W."/>
            <person name="Tripathy S."/>
            <person name="Grunwald N."/>
            <person name="Machado M."/>
            <person name="Johnson C.S."/>
            <person name="Walker B."/>
            <person name="Young S."/>
            <person name="Zeng Q."/>
            <person name="Gargeya S."/>
            <person name="Fitzgerald M."/>
            <person name="Haas B."/>
            <person name="Abouelleil A."/>
            <person name="Allen A.W."/>
            <person name="Alvarado L."/>
            <person name="Arachchi H.M."/>
            <person name="Berlin A.M."/>
            <person name="Chapman S.B."/>
            <person name="Gainer-Dewar J."/>
            <person name="Goldberg J."/>
            <person name="Griggs A."/>
            <person name="Gujja S."/>
            <person name="Hansen M."/>
            <person name="Howarth C."/>
            <person name="Imamovic A."/>
            <person name="Ireland A."/>
            <person name="Larimer J."/>
            <person name="McCowan C."/>
            <person name="Murphy C."/>
            <person name="Pearson M."/>
            <person name="Poon T.W."/>
            <person name="Priest M."/>
            <person name="Roberts A."/>
            <person name="Saif S."/>
            <person name="Shea T."/>
            <person name="Sisk P."/>
            <person name="Sykes S."/>
            <person name="Wortman J."/>
            <person name="Nusbaum C."/>
            <person name="Birren B."/>
        </authorList>
    </citation>
    <scope>NUCLEOTIDE SEQUENCE [LARGE SCALE GENOMIC DNA]</scope>
    <source>
        <strain evidence="2 3">P1976</strain>
    </source>
</reference>
<proteinExistence type="predicted"/>
<dbReference type="EMBL" id="ANJA01002283">
    <property type="protein sequence ID" value="ETO70697.1"/>
    <property type="molecule type" value="Genomic_DNA"/>
</dbReference>
<feature type="chain" id="PRO_5001753474" description="RxLR effector protein" evidence="1">
    <location>
        <begin position="21"/>
        <end position="129"/>
    </location>
</feature>
<evidence type="ECO:0000256" key="1">
    <source>
        <dbReference type="SAM" id="SignalP"/>
    </source>
</evidence>
<gene>
    <name evidence="2" type="ORF">F444_12847</name>
</gene>
<evidence type="ECO:0000313" key="3">
    <source>
        <dbReference type="Proteomes" id="UP000028582"/>
    </source>
</evidence>
<keyword evidence="1" id="KW-0732">Signal</keyword>
<accession>A0A080ZVN6</accession>
<dbReference type="OrthoDB" id="110535at2759"/>
<feature type="signal peptide" evidence="1">
    <location>
        <begin position="1"/>
        <end position="20"/>
    </location>
</feature>
<dbReference type="AlphaFoldDB" id="A0A080ZVN6"/>
<evidence type="ECO:0000313" key="2">
    <source>
        <dbReference type="EMBL" id="ETO70697.1"/>
    </source>
</evidence>
<organism evidence="2 3">
    <name type="scientific">Phytophthora nicotianae P1976</name>
    <dbReference type="NCBI Taxonomy" id="1317066"/>
    <lineage>
        <taxon>Eukaryota</taxon>
        <taxon>Sar</taxon>
        <taxon>Stramenopiles</taxon>
        <taxon>Oomycota</taxon>
        <taxon>Peronosporomycetes</taxon>
        <taxon>Peronosporales</taxon>
        <taxon>Peronosporaceae</taxon>
        <taxon>Phytophthora</taxon>
    </lineage>
</organism>